<evidence type="ECO:0000313" key="2">
    <source>
        <dbReference type="Proteomes" id="UP001254488"/>
    </source>
</evidence>
<organism evidence="1 2">
    <name type="scientific">Patiriisocius hiemis</name>
    <dbReference type="NCBI Taxonomy" id="3075604"/>
    <lineage>
        <taxon>Bacteria</taxon>
        <taxon>Pseudomonadati</taxon>
        <taxon>Bacteroidota</taxon>
        <taxon>Flavobacteriia</taxon>
        <taxon>Flavobacteriales</taxon>
        <taxon>Flavobacteriaceae</taxon>
        <taxon>Patiriisocius</taxon>
    </lineage>
</organism>
<dbReference type="Proteomes" id="UP001254488">
    <property type="component" value="Unassembled WGS sequence"/>
</dbReference>
<dbReference type="RefSeq" id="WP_311333064.1">
    <property type="nucleotide sequence ID" value="NZ_JAVRHZ010000004.1"/>
</dbReference>
<sequence length="202" mass="23047">MRTKWYLGAFIIVLAFLGVSVEKSAVVNQEIEVQYSDQNVTSAALQKTLQVVKQRLLSAGVTNIQVNQSSTGTLRITYYSTIDVTSVQQLFNEDENIAILFSSSEKDKSSIPSKEKHVDYEFNISEIQTTQDIAIDFEGLVIDSQIVNNQFYDIVHYTSLDRDYVLQNLANKEKVAYQFYQKRLLTYLPNRFIPEVRAGPKV</sequence>
<evidence type="ECO:0000313" key="1">
    <source>
        <dbReference type="EMBL" id="MDT0556112.1"/>
    </source>
</evidence>
<accession>A0ABU2YEE7</accession>
<comment type="caution">
    <text evidence="1">The sequence shown here is derived from an EMBL/GenBank/DDBJ whole genome shotgun (WGS) entry which is preliminary data.</text>
</comment>
<name>A0ABU2YEE7_9FLAO</name>
<reference evidence="1 2" key="1">
    <citation type="submission" date="2023-09" db="EMBL/GenBank/DDBJ databases">
        <authorList>
            <person name="Rey-Velasco X."/>
        </authorList>
    </citation>
    <scope>NUCLEOTIDE SEQUENCE [LARGE SCALE GENOMIC DNA]</scope>
    <source>
        <strain evidence="1 2">W242</strain>
    </source>
</reference>
<protein>
    <submittedName>
        <fullName evidence="1">Uncharacterized protein</fullName>
    </submittedName>
</protein>
<gene>
    <name evidence="1" type="ORF">RM538_08860</name>
</gene>
<proteinExistence type="predicted"/>
<dbReference type="EMBL" id="JAVRHZ010000004">
    <property type="protein sequence ID" value="MDT0556112.1"/>
    <property type="molecule type" value="Genomic_DNA"/>
</dbReference>
<keyword evidence="2" id="KW-1185">Reference proteome</keyword>